<dbReference type="WBParaSite" id="Pan_g17321.t1">
    <property type="protein sequence ID" value="Pan_g17321.t1"/>
    <property type="gene ID" value="Pan_g17321"/>
</dbReference>
<dbReference type="EC" id="2.7.11.1" evidence="2"/>
<evidence type="ECO:0000256" key="2">
    <source>
        <dbReference type="ARBA" id="ARBA00012513"/>
    </source>
</evidence>
<keyword evidence="13" id="KW-1185">Reference proteome</keyword>
<accession>A0A7E4V710</accession>
<keyword evidence="3" id="KW-0723">Serine/threonine-protein kinase</keyword>
<dbReference type="InterPro" id="IPR008271">
    <property type="entry name" value="Ser/Thr_kinase_AS"/>
</dbReference>
<evidence type="ECO:0000256" key="4">
    <source>
        <dbReference type="ARBA" id="ARBA00022553"/>
    </source>
</evidence>
<evidence type="ECO:0000256" key="3">
    <source>
        <dbReference type="ARBA" id="ARBA00022527"/>
    </source>
</evidence>
<dbReference type="PROSITE" id="PS00108">
    <property type="entry name" value="PROTEIN_KINASE_ST"/>
    <property type="match status" value="1"/>
</dbReference>
<dbReference type="Gene3D" id="1.10.510.10">
    <property type="entry name" value="Transferase(Phosphotransferase) domain 1"/>
    <property type="match status" value="1"/>
</dbReference>
<comment type="catalytic activity">
    <reaction evidence="9">
        <text>L-threonyl-[protein] + ATP = O-phospho-L-threonyl-[protein] + ADP + H(+)</text>
        <dbReference type="Rhea" id="RHEA:46608"/>
        <dbReference type="Rhea" id="RHEA-COMP:11060"/>
        <dbReference type="Rhea" id="RHEA-COMP:11605"/>
        <dbReference type="ChEBI" id="CHEBI:15378"/>
        <dbReference type="ChEBI" id="CHEBI:30013"/>
        <dbReference type="ChEBI" id="CHEBI:30616"/>
        <dbReference type="ChEBI" id="CHEBI:61977"/>
        <dbReference type="ChEBI" id="CHEBI:456216"/>
        <dbReference type="EC" id="2.7.11.1"/>
    </reaction>
</comment>
<evidence type="ECO:0000313" key="14">
    <source>
        <dbReference type="WBParaSite" id="Pan_g17321.t1"/>
    </source>
</evidence>
<feature type="domain" description="Protein kinase" evidence="12">
    <location>
        <begin position="197"/>
        <end position="459"/>
    </location>
</feature>
<dbReference type="PROSITE" id="PS00107">
    <property type="entry name" value="PROTEIN_KINASE_ATP"/>
    <property type="match status" value="1"/>
</dbReference>
<evidence type="ECO:0000256" key="11">
    <source>
        <dbReference type="PROSITE-ProRule" id="PRU10141"/>
    </source>
</evidence>
<dbReference type="InterPro" id="IPR011009">
    <property type="entry name" value="Kinase-like_dom_sf"/>
</dbReference>
<name>A0A7E4V710_PANRE</name>
<dbReference type="GO" id="GO:0005524">
    <property type="term" value="F:ATP binding"/>
    <property type="evidence" value="ECO:0007669"/>
    <property type="project" value="UniProtKB-UniRule"/>
</dbReference>
<dbReference type="GO" id="GO:0019901">
    <property type="term" value="F:protein kinase binding"/>
    <property type="evidence" value="ECO:0007669"/>
    <property type="project" value="UniProtKB-ARBA"/>
</dbReference>
<keyword evidence="8 11" id="KW-0067">ATP-binding</keyword>
<keyword evidence="7" id="KW-0418">Kinase</keyword>
<dbReference type="PROSITE" id="PS50011">
    <property type="entry name" value="PROTEIN_KINASE_DOM"/>
    <property type="match status" value="1"/>
</dbReference>
<evidence type="ECO:0000256" key="7">
    <source>
        <dbReference type="ARBA" id="ARBA00022777"/>
    </source>
</evidence>
<evidence type="ECO:0000259" key="12">
    <source>
        <dbReference type="PROSITE" id="PS50011"/>
    </source>
</evidence>
<dbReference type="GO" id="GO:0035095">
    <property type="term" value="P:behavioral response to nicotine"/>
    <property type="evidence" value="ECO:0007669"/>
    <property type="project" value="UniProtKB-ARBA"/>
</dbReference>
<dbReference type="SUPFAM" id="SSF56112">
    <property type="entry name" value="Protein kinase-like (PK-like)"/>
    <property type="match status" value="1"/>
</dbReference>
<keyword evidence="5" id="KW-0808">Transferase</keyword>
<dbReference type="InterPro" id="IPR017441">
    <property type="entry name" value="Protein_kinase_ATP_BS"/>
</dbReference>
<evidence type="ECO:0000313" key="13">
    <source>
        <dbReference type="Proteomes" id="UP000492821"/>
    </source>
</evidence>
<sequence length="568" mass="63768">MTTGCNRLHLSVVGDRVGWIWRDNHRIEPLASLCHSSRYTGSAAFTTFGSFPPSDTRRPSAFPQICDSSLDIEPLKSTMCDPFFEMDSESGADEPPNKRPSQMFFSLDDMLTLDMSVVADYPLTPTTYQQNLCLDATIEDRATLSDDDEEDEAKTANICIHASKAVTISQEAGQRGPKGSEELNFPYNTRPITEDYTVSEEIIGVGESGKVMACYDKNDGTKYALKVLRDGPKARREVHLHYLVCNHKNVVSIMDIYENTFGGVKCLLVVMEFAEGGDLLGRFEQQGSKPYPEEKVSEIMTEIGAAVMYLHDMNIAHRDIKLENILCTSKNDEECVYKLGDFGFAKRPERNHLMESPCCTPFYAPPEVLSRERYDKSCDMWSLGVAIYILLSGYPPFYSYHGKPLSPGMQERIKSGLYAFPNEDWDCIKDTTKDEIRHLLITDPSNRTSIYNFMKSSFITGRPSMCIPSNGSDSGLSEAESPLPPLILDGSDDEQPLSIRMPVSRKTEATMSARTFVKPVTKAPRLHSIQEEVNWALDVMRLGGQDYTETFMDTAGSSLFNRRTAWHQ</sequence>
<comment type="catalytic activity">
    <reaction evidence="10">
        <text>L-seryl-[protein] + ATP = O-phospho-L-seryl-[protein] + ADP + H(+)</text>
        <dbReference type="Rhea" id="RHEA:17989"/>
        <dbReference type="Rhea" id="RHEA-COMP:9863"/>
        <dbReference type="Rhea" id="RHEA-COMP:11604"/>
        <dbReference type="ChEBI" id="CHEBI:15378"/>
        <dbReference type="ChEBI" id="CHEBI:29999"/>
        <dbReference type="ChEBI" id="CHEBI:30616"/>
        <dbReference type="ChEBI" id="CHEBI:83421"/>
        <dbReference type="ChEBI" id="CHEBI:456216"/>
        <dbReference type="EC" id="2.7.11.1"/>
    </reaction>
</comment>
<organism evidence="13 14">
    <name type="scientific">Panagrellus redivivus</name>
    <name type="common">Microworm</name>
    <dbReference type="NCBI Taxonomy" id="6233"/>
    <lineage>
        <taxon>Eukaryota</taxon>
        <taxon>Metazoa</taxon>
        <taxon>Ecdysozoa</taxon>
        <taxon>Nematoda</taxon>
        <taxon>Chromadorea</taxon>
        <taxon>Rhabditida</taxon>
        <taxon>Tylenchina</taxon>
        <taxon>Panagrolaimomorpha</taxon>
        <taxon>Panagrolaimoidea</taxon>
        <taxon>Panagrolaimidae</taxon>
        <taxon>Panagrellus</taxon>
    </lineage>
</organism>
<dbReference type="FunFam" id="3.30.200.20:FF:000156">
    <property type="entry name" value="MAP kinase-activated protein kinase 3"/>
    <property type="match status" value="1"/>
</dbReference>
<keyword evidence="6 11" id="KW-0547">Nucleotide-binding</keyword>
<evidence type="ECO:0000256" key="9">
    <source>
        <dbReference type="ARBA" id="ARBA00047899"/>
    </source>
</evidence>
<feature type="binding site" evidence="11">
    <location>
        <position position="226"/>
    </location>
    <ligand>
        <name>ATP</name>
        <dbReference type="ChEBI" id="CHEBI:30616"/>
    </ligand>
</feature>
<dbReference type="Gene3D" id="3.30.200.20">
    <property type="entry name" value="Phosphorylase Kinase, domain 1"/>
    <property type="match status" value="1"/>
</dbReference>
<evidence type="ECO:0000256" key="10">
    <source>
        <dbReference type="ARBA" id="ARBA00048679"/>
    </source>
</evidence>
<comment type="similarity">
    <text evidence="1">Belongs to the protein kinase superfamily. CAMK Ser/Thr protein kinase family.</text>
</comment>
<evidence type="ECO:0000256" key="1">
    <source>
        <dbReference type="ARBA" id="ARBA00006692"/>
    </source>
</evidence>
<reference evidence="14" key="2">
    <citation type="submission" date="2020-10" db="UniProtKB">
        <authorList>
            <consortium name="WormBaseParasite"/>
        </authorList>
    </citation>
    <scope>IDENTIFICATION</scope>
</reference>
<dbReference type="GO" id="GO:0004674">
    <property type="term" value="F:protein serine/threonine kinase activity"/>
    <property type="evidence" value="ECO:0007669"/>
    <property type="project" value="UniProtKB-KW"/>
</dbReference>
<dbReference type="SMART" id="SM00220">
    <property type="entry name" value="S_TKc"/>
    <property type="match status" value="1"/>
</dbReference>
<evidence type="ECO:0000256" key="6">
    <source>
        <dbReference type="ARBA" id="ARBA00022741"/>
    </source>
</evidence>
<reference evidence="13" key="1">
    <citation type="journal article" date="2013" name="Genetics">
        <title>The draft genome and transcriptome of Panagrellus redivivus are shaped by the harsh demands of a free-living lifestyle.</title>
        <authorList>
            <person name="Srinivasan J."/>
            <person name="Dillman A.R."/>
            <person name="Macchietto M.G."/>
            <person name="Heikkinen L."/>
            <person name="Lakso M."/>
            <person name="Fracchia K.M."/>
            <person name="Antoshechkin I."/>
            <person name="Mortazavi A."/>
            <person name="Wong G."/>
            <person name="Sternberg P.W."/>
        </authorList>
    </citation>
    <scope>NUCLEOTIDE SEQUENCE [LARGE SCALE GENOMIC DNA]</scope>
    <source>
        <strain evidence="13">MT8872</strain>
    </source>
</reference>
<keyword evidence="4" id="KW-0597">Phosphoprotein</keyword>
<evidence type="ECO:0000256" key="8">
    <source>
        <dbReference type="ARBA" id="ARBA00022840"/>
    </source>
</evidence>
<evidence type="ECO:0000256" key="5">
    <source>
        <dbReference type="ARBA" id="ARBA00022679"/>
    </source>
</evidence>
<dbReference type="InterPro" id="IPR000719">
    <property type="entry name" value="Prot_kinase_dom"/>
</dbReference>
<proteinExistence type="inferred from homology"/>
<protein>
    <recommendedName>
        <fullName evidence="2">non-specific serine/threonine protein kinase</fullName>
        <ecNumber evidence="2">2.7.11.1</ecNumber>
    </recommendedName>
</protein>
<dbReference type="AlphaFoldDB" id="A0A7E4V710"/>
<dbReference type="Pfam" id="PF00069">
    <property type="entry name" value="Pkinase"/>
    <property type="match status" value="1"/>
</dbReference>
<dbReference type="PANTHER" id="PTHR24347">
    <property type="entry name" value="SERINE/THREONINE-PROTEIN KINASE"/>
    <property type="match status" value="1"/>
</dbReference>
<dbReference type="Proteomes" id="UP000492821">
    <property type="component" value="Unassembled WGS sequence"/>
</dbReference>